<protein>
    <submittedName>
        <fullName evidence="1">Uncharacterized protein</fullName>
    </submittedName>
</protein>
<dbReference type="Proteomes" id="UP000594638">
    <property type="component" value="Unassembled WGS sequence"/>
</dbReference>
<dbReference type="EMBL" id="CACTIH010000347">
    <property type="protein sequence ID" value="CAA2959814.1"/>
    <property type="molecule type" value="Genomic_DNA"/>
</dbReference>
<accession>A0A8S0Q4S6</accession>
<keyword evidence="2" id="KW-1185">Reference proteome</keyword>
<gene>
    <name evidence="1" type="ORF">OLEA9_A089945</name>
</gene>
<comment type="caution">
    <text evidence="1">The sequence shown here is derived from an EMBL/GenBank/DDBJ whole genome shotgun (WGS) entry which is preliminary data.</text>
</comment>
<dbReference type="Gramene" id="OE9A089945T1">
    <property type="protein sequence ID" value="OE9A089945C1"/>
    <property type="gene ID" value="OE9A089945"/>
</dbReference>
<sequence>MCINFQNFLPGQTYHILRLCRFIDPQSSSERVHLRQAMLHKRCLPFDAFTMVVCEANMVCISSSLAVMIPIGDELERGHSIASSMSTIEVNFEEMVGEIQHMHKAKSSKLKAARARARRIAKTTQELHPFGVKAVTVFCSAMHKNTDY</sequence>
<evidence type="ECO:0000313" key="2">
    <source>
        <dbReference type="Proteomes" id="UP000594638"/>
    </source>
</evidence>
<organism evidence="1 2">
    <name type="scientific">Olea europaea subsp. europaea</name>
    <dbReference type="NCBI Taxonomy" id="158383"/>
    <lineage>
        <taxon>Eukaryota</taxon>
        <taxon>Viridiplantae</taxon>
        <taxon>Streptophyta</taxon>
        <taxon>Embryophyta</taxon>
        <taxon>Tracheophyta</taxon>
        <taxon>Spermatophyta</taxon>
        <taxon>Magnoliopsida</taxon>
        <taxon>eudicotyledons</taxon>
        <taxon>Gunneridae</taxon>
        <taxon>Pentapetalae</taxon>
        <taxon>asterids</taxon>
        <taxon>lamiids</taxon>
        <taxon>Lamiales</taxon>
        <taxon>Oleaceae</taxon>
        <taxon>Oleeae</taxon>
        <taxon>Olea</taxon>
    </lineage>
</organism>
<evidence type="ECO:0000313" key="1">
    <source>
        <dbReference type="EMBL" id="CAA2959814.1"/>
    </source>
</evidence>
<dbReference type="AlphaFoldDB" id="A0A8S0Q4S6"/>
<proteinExistence type="predicted"/>
<name>A0A8S0Q4S6_OLEEU</name>
<reference evidence="1 2" key="1">
    <citation type="submission" date="2019-12" db="EMBL/GenBank/DDBJ databases">
        <authorList>
            <person name="Alioto T."/>
            <person name="Alioto T."/>
            <person name="Gomez Garrido J."/>
        </authorList>
    </citation>
    <scope>NUCLEOTIDE SEQUENCE [LARGE SCALE GENOMIC DNA]</scope>
</reference>